<organism evidence="4 5">
    <name type="scientific">Rhodopseudomonas pseudopalustris</name>
    <dbReference type="NCBI Taxonomy" id="1513892"/>
    <lineage>
        <taxon>Bacteria</taxon>
        <taxon>Pseudomonadati</taxon>
        <taxon>Pseudomonadota</taxon>
        <taxon>Alphaproteobacteria</taxon>
        <taxon>Hyphomicrobiales</taxon>
        <taxon>Nitrobacteraceae</taxon>
        <taxon>Rhodopseudomonas</taxon>
    </lineage>
</organism>
<evidence type="ECO:0000313" key="5">
    <source>
        <dbReference type="Proteomes" id="UP000199615"/>
    </source>
</evidence>
<accession>A0A1H8LZT0</accession>
<dbReference type="PROSITE" id="PS51186">
    <property type="entry name" value="GNAT"/>
    <property type="match status" value="1"/>
</dbReference>
<proteinExistence type="predicted"/>
<sequence length="158" mass="17683">MTAFGDGLPAMTTPFTLRPYRDADEDAAIDLWHRTWQLAYPAIDFTKRLDWWRERWRTELAPVAAIIVAEQDGAITGFVTIDASGYLDQLVVGPEQWGSGLAAALVGEAKRLSPREVTLKVNADNYRAIKFYERNGFVTTGEEVNASGRPVLNLRWAP</sequence>
<protein>
    <submittedName>
        <fullName evidence="4">Putative acetyltransferase</fullName>
    </submittedName>
</protein>
<name>A0A1H8LZT0_9BRAD</name>
<dbReference type="PANTHER" id="PTHR43800:SF1">
    <property type="entry name" value="PEPTIDYL-LYSINE N-ACETYLTRANSFERASE YJAB"/>
    <property type="match status" value="1"/>
</dbReference>
<evidence type="ECO:0000256" key="2">
    <source>
        <dbReference type="ARBA" id="ARBA00023315"/>
    </source>
</evidence>
<feature type="domain" description="N-acetyltransferase" evidence="3">
    <location>
        <begin position="15"/>
        <end position="158"/>
    </location>
</feature>
<dbReference type="Pfam" id="PF13673">
    <property type="entry name" value="Acetyltransf_10"/>
    <property type="match status" value="1"/>
</dbReference>
<dbReference type="InterPro" id="IPR000182">
    <property type="entry name" value="GNAT_dom"/>
</dbReference>
<gene>
    <name evidence="4" type="ORF">SAMN05444123_101299</name>
</gene>
<dbReference type="Gene3D" id="3.40.630.30">
    <property type="match status" value="1"/>
</dbReference>
<dbReference type="EMBL" id="FODT01000001">
    <property type="protein sequence ID" value="SEO10642.1"/>
    <property type="molecule type" value="Genomic_DNA"/>
</dbReference>
<dbReference type="GO" id="GO:0016747">
    <property type="term" value="F:acyltransferase activity, transferring groups other than amino-acyl groups"/>
    <property type="evidence" value="ECO:0007669"/>
    <property type="project" value="InterPro"/>
</dbReference>
<keyword evidence="5" id="KW-1185">Reference proteome</keyword>
<keyword evidence="2" id="KW-0012">Acyltransferase</keyword>
<keyword evidence="1 4" id="KW-0808">Transferase</keyword>
<dbReference type="InterPro" id="IPR016181">
    <property type="entry name" value="Acyl_CoA_acyltransferase"/>
</dbReference>
<dbReference type="SUPFAM" id="SSF55729">
    <property type="entry name" value="Acyl-CoA N-acyltransferases (Nat)"/>
    <property type="match status" value="1"/>
</dbReference>
<dbReference type="PANTHER" id="PTHR43800">
    <property type="entry name" value="PEPTIDYL-LYSINE N-ACETYLTRANSFERASE YJAB"/>
    <property type="match status" value="1"/>
</dbReference>
<evidence type="ECO:0000256" key="1">
    <source>
        <dbReference type="ARBA" id="ARBA00022679"/>
    </source>
</evidence>
<reference evidence="5" key="1">
    <citation type="submission" date="2016-10" db="EMBL/GenBank/DDBJ databases">
        <authorList>
            <person name="Varghese N."/>
            <person name="Submissions S."/>
        </authorList>
    </citation>
    <scope>NUCLEOTIDE SEQUENCE [LARGE SCALE GENOMIC DNA]</scope>
    <source>
        <strain evidence="5">DSM 123</strain>
    </source>
</reference>
<dbReference type="Proteomes" id="UP000199615">
    <property type="component" value="Unassembled WGS sequence"/>
</dbReference>
<dbReference type="CDD" id="cd04301">
    <property type="entry name" value="NAT_SF"/>
    <property type="match status" value="1"/>
</dbReference>
<dbReference type="AlphaFoldDB" id="A0A1H8LZT0"/>
<evidence type="ECO:0000313" key="4">
    <source>
        <dbReference type="EMBL" id="SEO10642.1"/>
    </source>
</evidence>
<evidence type="ECO:0000259" key="3">
    <source>
        <dbReference type="PROSITE" id="PS51186"/>
    </source>
</evidence>